<comment type="similarity">
    <text evidence="5">Belongs to the QueA family.</text>
</comment>
<dbReference type="InterPro" id="IPR042119">
    <property type="entry name" value="QueA_dom2"/>
</dbReference>
<evidence type="ECO:0000256" key="3">
    <source>
        <dbReference type="ARBA" id="ARBA00022691"/>
    </source>
</evidence>
<accession>A0ABX5LV93</accession>
<keyword evidence="7" id="KW-1185">Reference proteome</keyword>
<keyword evidence="3 5" id="KW-0949">S-adenosyl-L-methionine</keyword>
<dbReference type="Pfam" id="PF02547">
    <property type="entry name" value="Queuosine_synth"/>
    <property type="match status" value="1"/>
</dbReference>
<dbReference type="RefSeq" id="WP_110189403.1">
    <property type="nucleotide sequence ID" value="NZ_CP177354.1"/>
</dbReference>
<comment type="caution">
    <text evidence="6">The sequence shown here is derived from an EMBL/GenBank/DDBJ whole genome shotgun (WGS) entry which is preliminary data.</text>
</comment>
<reference evidence="6 7" key="1">
    <citation type="submission" date="2015-03" db="EMBL/GenBank/DDBJ databases">
        <authorList>
            <person name="Krishnan R."/>
            <person name="Midha S."/>
            <person name="Patil P.B."/>
            <person name="Rameshkumar N."/>
        </authorList>
    </citation>
    <scope>NUCLEOTIDE SEQUENCE [LARGE SCALE GENOMIC DNA]</scope>
    <source>
        <strain evidence="6 7">L1E11</strain>
    </source>
</reference>
<comment type="function">
    <text evidence="5">Transfers and isomerizes the ribose moiety from AdoMet to the 7-aminomethyl group of 7-deazaguanine (preQ1-tRNA) to give epoxyqueuosine (oQ-tRNA).</text>
</comment>
<dbReference type="NCBIfam" id="TIGR00113">
    <property type="entry name" value="queA"/>
    <property type="match status" value="1"/>
</dbReference>
<dbReference type="NCBIfam" id="NF001140">
    <property type="entry name" value="PRK00147.1"/>
    <property type="match status" value="1"/>
</dbReference>
<proteinExistence type="inferred from homology"/>
<dbReference type="PANTHER" id="PTHR30307">
    <property type="entry name" value="S-ADENOSYLMETHIONINE:TRNA RIBOSYLTRANSFERASE-ISOMERASE"/>
    <property type="match status" value="1"/>
</dbReference>
<keyword evidence="1 5" id="KW-0963">Cytoplasm</keyword>
<evidence type="ECO:0000313" key="6">
    <source>
        <dbReference type="EMBL" id="PXF29211.1"/>
    </source>
</evidence>
<dbReference type="InterPro" id="IPR042118">
    <property type="entry name" value="QueA_dom1"/>
</dbReference>
<dbReference type="SUPFAM" id="SSF111337">
    <property type="entry name" value="QueA-like"/>
    <property type="match status" value="1"/>
</dbReference>
<dbReference type="Gene3D" id="2.40.10.240">
    <property type="entry name" value="QueA-like"/>
    <property type="match status" value="1"/>
</dbReference>
<dbReference type="Proteomes" id="UP000248090">
    <property type="component" value="Unassembled WGS sequence"/>
</dbReference>
<sequence length="348" mass="38930">MQVKDFHFELPDELIARYPMAERSASRLLCLDGQSGDINFKVFRDIAGMISDKDLLVFNNTRVIPARLFGQKDSGGKVEVLVERIVDDKRVLAHIRSSKSPKPGTRLLLEGQVEAEMLARHDALFELAFLGDESVLSVLERVGHMPLPPYISREDELEDRERYQTVYNEKPGAVAAPTAGLHFDEPLLKVLQDKGVEFAFVTLHVGAGTFQPVRVDRIEDHHMHSEYLEVSAEVCEAVRRTRARGGRVIAVGTTSVRSLESASRSGHIEPYVGETDIFIYPGYVFRSVDALITNFHLPESTLLMLVSALAGYEHIMSAYQRAIAERMRFFSYGDAMFISCPQSGAKGE</sequence>
<comment type="catalytic activity">
    <reaction evidence="5">
        <text>7-aminomethyl-7-carbaguanosine(34) in tRNA + S-adenosyl-L-methionine = epoxyqueuosine(34) in tRNA + adenine + L-methionine + 2 H(+)</text>
        <dbReference type="Rhea" id="RHEA:32155"/>
        <dbReference type="Rhea" id="RHEA-COMP:10342"/>
        <dbReference type="Rhea" id="RHEA-COMP:18582"/>
        <dbReference type="ChEBI" id="CHEBI:15378"/>
        <dbReference type="ChEBI" id="CHEBI:16708"/>
        <dbReference type="ChEBI" id="CHEBI:57844"/>
        <dbReference type="ChEBI" id="CHEBI:59789"/>
        <dbReference type="ChEBI" id="CHEBI:82833"/>
        <dbReference type="ChEBI" id="CHEBI:194443"/>
        <dbReference type="EC" id="2.4.99.17"/>
    </reaction>
</comment>
<evidence type="ECO:0000256" key="5">
    <source>
        <dbReference type="HAMAP-Rule" id="MF_00113"/>
    </source>
</evidence>
<dbReference type="InterPro" id="IPR003699">
    <property type="entry name" value="QueA"/>
</dbReference>
<keyword evidence="4 5" id="KW-0671">Queuosine biosynthesis</keyword>
<evidence type="ECO:0000256" key="4">
    <source>
        <dbReference type="ARBA" id="ARBA00022785"/>
    </source>
</evidence>
<evidence type="ECO:0000256" key="2">
    <source>
        <dbReference type="ARBA" id="ARBA00022679"/>
    </source>
</evidence>
<protein>
    <recommendedName>
        <fullName evidence="5">S-adenosylmethionine:tRNA ribosyltransferase-isomerase</fullName>
        <ecNumber evidence="5">2.4.99.17</ecNumber>
    </recommendedName>
    <alternativeName>
        <fullName evidence="5">Queuosine biosynthesis protein QueA</fullName>
    </alternativeName>
</protein>
<comment type="subcellular location">
    <subcellularLocation>
        <location evidence="5">Cytoplasm</location>
    </subcellularLocation>
</comment>
<dbReference type="EC" id="2.4.99.17" evidence="5"/>
<comment type="subunit">
    <text evidence="5">Monomer.</text>
</comment>
<evidence type="ECO:0000313" key="7">
    <source>
        <dbReference type="Proteomes" id="UP000248090"/>
    </source>
</evidence>
<dbReference type="PANTHER" id="PTHR30307:SF0">
    <property type="entry name" value="S-ADENOSYLMETHIONINE:TRNA RIBOSYLTRANSFERASE-ISOMERASE"/>
    <property type="match status" value="1"/>
</dbReference>
<dbReference type="Gene3D" id="3.40.1780.10">
    <property type="entry name" value="QueA-like"/>
    <property type="match status" value="1"/>
</dbReference>
<dbReference type="HAMAP" id="MF_00113">
    <property type="entry name" value="QueA"/>
    <property type="match status" value="1"/>
</dbReference>
<comment type="pathway">
    <text evidence="5">tRNA modification; tRNA-queuosine biosynthesis.</text>
</comment>
<gene>
    <name evidence="5" type="primary">queA</name>
    <name evidence="6" type="ORF">WH50_21980</name>
</gene>
<organism evidence="6 7">
    <name type="scientific">Pokkaliibacter plantistimulans</name>
    <dbReference type="NCBI Taxonomy" id="1635171"/>
    <lineage>
        <taxon>Bacteria</taxon>
        <taxon>Pseudomonadati</taxon>
        <taxon>Pseudomonadota</taxon>
        <taxon>Gammaproteobacteria</taxon>
        <taxon>Oceanospirillales</taxon>
        <taxon>Balneatrichaceae</taxon>
        <taxon>Pokkaliibacter</taxon>
    </lineage>
</organism>
<evidence type="ECO:0000256" key="1">
    <source>
        <dbReference type="ARBA" id="ARBA00022490"/>
    </source>
</evidence>
<dbReference type="EMBL" id="LAPT01000121">
    <property type="protein sequence ID" value="PXF29211.1"/>
    <property type="molecule type" value="Genomic_DNA"/>
</dbReference>
<keyword evidence="2 5" id="KW-0808">Transferase</keyword>
<name>A0ABX5LV93_9GAMM</name>
<dbReference type="InterPro" id="IPR036100">
    <property type="entry name" value="QueA_sf"/>
</dbReference>